<dbReference type="AlphaFoldDB" id="A0A9P1DPA6"/>
<dbReference type="SUPFAM" id="SSF103111">
    <property type="entry name" value="Activator of Hsp90 ATPase, Aha1"/>
    <property type="match status" value="1"/>
</dbReference>
<evidence type="ECO:0000313" key="7">
    <source>
        <dbReference type="EMBL" id="CAL4799600.1"/>
    </source>
</evidence>
<reference evidence="6" key="1">
    <citation type="submission" date="2022-10" db="EMBL/GenBank/DDBJ databases">
        <authorList>
            <person name="Chen Y."/>
            <person name="Dougan E. K."/>
            <person name="Chan C."/>
            <person name="Rhodes N."/>
            <person name="Thang M."/>
        </authorList>
    </citation>
    <scope>NUCLEOTIDE SEQUENCE</scope>
</reference>
<evidence type="ECO:0000313" key="8">
    <source>
        <dbReference type="Proteomes" id="UP001152797"/>
    </source>
</evidence>
<sequence>MEWQEKDLSTWAKESLPEYLSSALKDLHGPVQTPWSSYEVHLSRVEVSGEAGLCGRKGKAVLQFDLDIGAQLDIIKATRFYDIETVEGSWQAVLRIFRFEPGVSPEIQVQFDDPRTEVASEVAWFFQKGLGSRLLLNALNRWHAAADKTQPGGAKQFWYDPLRPFRQRLSSAPRKAATKVCARKPDKETHLRPKVPVATAGPRARRYPWPSSLAGVYGPANQQVDGFNGFNGFSSGGSEPSEPSDWNRGKKLHEAILNGDFLQVFKLLGDDIVDSPVGDEGLRPIHSAILNGSPDMLELLLKAQADVGQKDALGRIPLTMALKRGSLPQTKQLLEAGAFELAEKDLQGESLKDILSQSLDFRTAPELLDLIDSKERPRRQGRALIKAILRDARTAEAALDAGASPSFADERGDLPLHLLARAKYQEESAVRLLQKLVKARADVNCGNPRGETPLLFASHRGGLAFVEALLKIRADPSLANYEGSTALMYAAHGGHEDVCTVLLEAFAPAAVTNQHGLTAEEMATKRGFRRLGAIIAAHAMAPKRPGEAEDKMTQAVVKESNFDMEEVVRAMRPPFAEDQTIAKSKVKSFDDYQKWERIVEELEQQEEVEDRRQSLEKHPEFIWKNGAGIALHHFNSVLRLF</sequence>
<dbReference type="SUPFAM" id="SSF48403">
    <property type="entry name" value="Ankyrin repeat"/>
    <property type="match status" value="1"/>
</dbReference>
<evidence type="ECO:0000256" key="3">
    <source>
        <dbReference type="ARBA" id="ARBA00023043"/>
    </source>
</evidence>
<dbReference type="PROSITE" id="PS50297">
    <property type="entry name" value="ANK_REP_REGION"/>
    <property type="match status" value="2"/>
</dbReference>
<evidence type="ECO:0000313" key="6">
    <source>
        <dbReference type="EMBL" id="CAI4012288.1"/>
    </source>
</evidence>
<comment type="caution">
    <text evidence="6">The sequence shown here is derived from an EMBL/GenBank/DDBJ whole genome shotgun (WGS) entry which is preliminary data.</text>
</comment>
<evidence type="ECO:0000259" key="5">
    <source>
        <dbReference type="Pfam" id="PF09229"/>
    </source>
</evidence>
<dbReference type="GO" id="GO:0005840">
    <property type="term" value="C:ribosome"/>
    <property type="evidence" value="ECO:0007669"/>
    <property type="project" value="UniProtKB-KW"/>
</dbReference>
<proteinExistence type="inferred from homology"/>
<reference evidence="7 8" key="2">
    <citation type="submission" date="2024-05" db="EMBL/GenBank/DDBJ databases">
        <authorList>
            <person name="Chen Y."/>
            <person name="Shah S."/>
            <person name="Dougan E. K."/>
            <person name="Thang M."/>
            <person name="Chan C."/>
        </authorList>
    </citation>
    <scope>NUCLEOTIDE SEQUENCE [LARGE SCALE GENOMIC DNA]</scope>
</reference>
<feature type="domain" description="Activator of Hsp90 ATPase AHSA1-like N-terminal" evidence="5">
    <location>
        <begin position="5"/>
        <end position="74"/>
    </location>
</feature>
<keyword evidence="7" id="KW-0687">Ribonucleoprotein</keyword>
<keyword evidence="8" id="KW-1185">Reference proteome</keyword>
<dbReference type="InterPro" id="IPR015310">
    <property type="entry name" value="AHSA1-like_N"/>
</dbReference>
<dbReference type="InterPro" id="IPR002110">
    <property type="entry name" value="Ankyrin_rpt"/>
</dbReference>
<accession>A0A9P1DPA6</accession>
<name>A0A9P1DPA6_9DINO</name>
<dbReference type="PANTHER" id="PTHR24201">
    <property type="entry name" value="ANK_REP_REGION DOMAIN-CONTAINING PROTEIN"/>
    <property type="match status" value="1"/>
</dbReference>
<keyword evidence="7" id="KW-0689">Ribosomal protein</keyword>
<dbReference type="Gene3D" id="1.25.40.20">
    <property type="entry name" value="Ankyrin repeat-containing domain"/>
    <property type="match status" value="1"/>
</dbReference>
<dbReference type="EMBL" id="CAMXCT010005412">
    <property type="protein sequence ID" value="CAI4012288.1"/>
    <property type="molecule type" value="Genomic_DNA"/>
</dbReference>
<dbReference type="PROSITE" id="PS50088">
    <property type="entry name" value="ANK_REPEAT"/>
    <property type="match status" value="3"/>
</dbReference>
<dbReference type="GO" id="GO:0001671">
    <property type="term" value="F:ATPase activator activity"/>
    <property type="evidence" value="ECO:0007669"/>
    <property type="project" value="InterPro"/>
</dbReference>
<dbReference type="Proteomes" id="UP001152797">
    <property type="component" value="Unassembled WGS sequence"/>
</dbReference>
<dbReference type="EMBL" id="CAMXCT020005412">
    <property type="protein sequence ID" value="CAL1165663.1"/>
    <property type="molecule type" value="Genomic_DNA"/>
</dbReference>
<dbReference type="InterPro" id="IPR050776">
    <property type="entry name" value="Ank_Repeat/CDKN_Inhibitor"/>
</dbReference>
<dbReference type="EMBL" id="CAMXCT030005412">
    <property type="protein sequence ID" value="CAL4799600.1"/>
    <property type="molecule type" value="Genomic_DNA"/>
</dbReference>
<dbReference type="GO" id="GO:0051087">
    <property type="term" value="F:protein-folding chaperone binding"/>
    <property type="evidence" value="ECO:0007669"/>
    <property type="project" value="InterPro"/>
</dbReference>
<feature type="repeat" description="ANK" evidence="4">
    <location>
        <begin position="482"/>
        <end position="514"/>
    </location>
</feature>
<dbReference type="Pfam" id="PF12796">
    <property type="entry name" value="Ank_2"/>
    <property type="match status" value="2"/>
</dbReference>
<keyword evidence="3 4" id="KW-0040">ANK repeat</keyword>
<keyword evidence="2" id="KW-0677">Repeat</keyword>
<gene>
    <name evidence="6" type="ORF">C1SCF055_LOCUS37364</name>
</gene>
<dbReference type="Pfam" id="PF09229">
    <property type="entry name" value="Aha1_N"/>
    <property type="match status" value="1"/>
</dbReference>
<evidence type="ECO:0000256" key="4">
    <source>
        <dbReference type="PROSITE-ProRule" id="PRU00023"/>
    </source>
</evidence>
<dbReference type="InterPro" id="IPR036770">
    <property type="entry name" value="Ankyrin_rpt-contain_sf"/>
</dbReference>
<dbReference type="SMART" id="SM00248">
    <property type="entry name" value="ANK"/>
    <property type="match status" value="5"/>
</dbReference>
<dbReference type="OrthoDB" id="539213at2759"/>
<protein>
    <submittedName>
        <fullName evidence="7">40S ribosomal protein S12</fullName>
    </submittedName>
</protein>
<dbReference type="InterPro" id="IPR036338">
    <property type="entry name" value="Aha1"/>
</dbReference>
<feature type="repeat" description="ANK" evidence="4">
    <location>
        <begin position="449"/>
        <end position="481"/>
    </location>
</feature>
<evidence type="ECO:0000256" key="1">
    <source>
        <dbReference type="ARBA" id="ARBA00006817"/>
    </source>
</evidence>
<dbReference type="Gene3D" id="3.15.10.20">
    <property type="entry name" value="Activator of Hsp90 ATPase Aha1, N-terminal domain"/>
    <property type="match status" value="1"/>
</dbReference>
<evidence type="ECO:0000256" key="2">
    <source>
        <dbReference type="ARBA" id="ARBA00022737"/>
    </source>
</evidence>
<comment type="similarity">
    <text evidence="1">Belongs to the AHA1 family.</text>
</comment>
<feature type="repeat" description="ANK" evidence="4">
    <location>
        <begin position="280"/>
        <end position="312"/>
    </location>
</feature>
<organism evidence="6">
    <name type="scientific">Cladocopium goreaui</name>
    <dbReference type="NCBI Taxonomy" id="2562237"/>
    <lineage>
        <taxon>Eukaryota</taxon>
        <taxon>Sar</taxon>
        <taxon>Alveolata</taxon>
        <taxon>Dinophyceae</taxon>
        <taxon>Suessiales</taxon>
        <taxon>Symbiodiniaceae</taxon>
        <taxon>Cladocopium</taxon>
    </lineage>
</organism>